<accession>A0ABV0C207</accession>
<evidence type="ECO:0000313" key="2">
    <source>
        <dbReference type="EMBL" id="MEN5388248.1"/>
    </source>
</evidence>
<evidence type="ECO:0000313" key="3">
    <source>
        <dbReference type="Proteomes" id="UP001400166"/>
    </source>
</evidence>
<keyword evidence="1" id="KW-1133">Transmembrane helix</keyword>
<keyword evidence="3" id="KW-1185">Reference proteome</keyword>
<gene>
    <name evidence="2" type="ORF">ABE587_00155</name>
</gene>
<dbReference type="RefSeq" id="WP_049413534.1">
    <property type="nucleotide sequence ID" value="NZ_JAWISD010000002.1"/>
</dbReference>
<proteinExistence type="predicted"/>
<feature type="transmembrane region" description="Helical" evidence="1">
    <location>
        <begin position="43"/>
        <end position="64"/>
    </location>
</feature>
<protein>
    <recommendedName>
        <fullName evidence="4">DUF3955 domain-containing protein</fullName>
    </recommendedName>
</protein>
<keyword evidence="1" id="KW-0812">Transmembrane</keyword>
<keyword evidence="1" id="KW-0472">Membrane</keyword>
<evidence type="ECO:0000256" key="1">
    <source>
        <dbReference type="SAM" id="Phobius"/>
    </source>
</evidence>
<sequence>MHMRKKIFNWLGLLFFALIFLRSSSYLVLKAYAIGHLERGDYFVMLPMALGSLLICGMFMAIIIKGVKANR</sequence>
<reference evidence="2 3" key="1">
    <citation type="submission" date="2024-04" db="EMBL/GenBank/DDBJ databases">
        <title>WGS of bacteria from Torrens River.</title>
        <authorList>
            <person name="Wyrsch E.R."/>
            <person name="Drigo B."/>
        </authorList>
    </citation>
    <scope>NUCLEOTIDE SEQUENCE [LARGE SCALE GENOMIC DNA]</scope>
    <source>
        <strain evidence="2 3">TWI153</strain>
    </source>
</reference>
<comment type="caution">
    <text evidence="2">The sequence shown here is derived from an EMBL/GenBank/DDBJ whole genome shotgun (WGS) entry which is preliminary data.</text>
</comment>
<name>A0ABV0C207_9GAMM</name>
<dbReference type="EMBL" id="JBDJOF010000001">
    <property type="protein sequence ID" value="MEN5388248.1"/>
    <property type="molecule type" value="Genomic_DNA"/>
</dbReference>
<organism evidence="2 3">
    <name type="scientific">Stenotrophomonas hibiscicola</name>
    <dbReference type="NCBI Taxonomy" id="86189"/>
    <lineage>
        <taxon>Bacteria</taxon>
        <taxon>Pseudomonadati</taxon>
        <taxon>Pseudomonadota</taxon>
        <taxon>Gammaproteobacteria</taxon>
        <taxon>Lysobacterales</taxon>
        <taxon>Lysobacteraceae</taxon>
        <taxon>Stenotrophomonas</taxon>
        <taxon>Stenotrophomonas maltophilia group</taxon>
    </lineage>
</organism>
<dbReference type="Proteomes" id="UP001400166">
    <property type="component" value="Unassembled WGS sequence"/>
</dbReference>
<evidence type="ECO:0008006" key="4">
    <source>
        <dbReference type="Google" id="ProtNLM"/>
    </source>
</evidence>